<evidence type="ECO:0000313" key="7">
    <source>
        <dbReference type="Proteomes" id="UP000646877"/>
    </source>
</evidence>
<dbReference type="NCBIfam" id="TIGR00724">
    <property type="entry name" value="urea_amlyse_rel"/>
    <property type="match status" value="1"/>
</dbReference>
<evidence type="ECO:0000313" key="6">
    <source>
        <dbReference type="EMBL" id="WOX27056.1"/>
    </source>
</evidence>
<name>A0A8I2KNU6_9GAMM</name>
<dbReference type="SUPFAM" id="SSF50891">
    <property type="entry name" value="Cyclophilin-like"/>
    <property type="match status" value="1"/>
</dbReference>
<dbReference type="InterPro" id="IPR029000">
    <property type="entry name" value="Cyclophilin-like_dom_sf"/>
</dbReference>
<gene>
    <name evidence="5" type="ORF">F9Y85_03295</name>
    <name evidence="6" type="ORF">R5H13_10265</name>
</gene>
<dbReference type="GeneID" id="98335930"/>
<sequence length="312" mass="33530">MLEVIKPGPLSTIQDIGRQGLRHLGVSQAGVIDPVALKLANTLLSNDDDSAAIEVTIGLCEFHFHAPTNFVIAGADLNAALNDEAIYPCWRYSAKAGDKLTFKQNRDGLRAYLVVEGGFTNIDKLLGSYSTDLMAGFGGVSGRALKQGDKLSYTPSTAKSAVGGLQPGYEKLIHFIPGPHLELISKQTLSVLNDTIWKVNPSSNRMGIRLSGHSSLIHTHNIATQAVHPGVIQLPPSGEPIILLNDCQTTGGYPIIGTIIQADMRHLSQLGAGDCIHLKSTSLIDAAKESHRVQAHLNQLRLALKNKEQQND</sequence>
<dbReference type="Proteomes" id="UP001304419">
    <property type="component" value="Chromosome 1"/>
</dbReference>
<dbReference type="Proteomes" id="UP000646877">
    <property type="component" value="Unassembled WGS sequence"/>
</dbReference>
<evidence type="ECO:0000259" key="4">
    <source>
        <dbReference type="SMART" id="SM00797"/>
    </source>
</evidence>
<dbReference type="InterPro" id="IPR003778">
    <property type="entry name" value="CT_A_B"/>
</dbReference>
<dbReference type="EMBL" id="CP137578">
    <property type="protein sequence ID" value="WOX27056.1"/>
    <property type="molecule type" value="Genomic_DNA"/>
</dbReference>
<proteinExistence type="predicted"/>
<keyword evidence="3" id="KW-0067">ATP-binding</keyword>
<evidence type="ECO:0000313" key="5">
    <source>
        <dbReference type="EMBL" id="NLR20363.1"/>
    </source>
</evidence>
<reference evidence="5" key="1">
    <citation type="submission" date="2019-10" db="EMBL/GenBank/DDBJ databases">
        <authorList>
            <person name="Paulsen S."/>
        </authorList>
    </citation>
    <scope>NUCLEOTIDE SEQUENCE</scope>
    <source>
        <strain evidence="5">LMG 19692</strain>
    </source>
</reference>
<evidence type="ECO:0000256" key="3">
    <source>
        <dbReference type="ARBA" id="ARBA00022840"/>
    </source>
</evidence>
<dbReference type="InterPro" id="IPR052708">
    <property type="entry name" value="PxpC"/>
</dbReference>
<keyword evidence="5" id="KW-0808">Transferase</keyword>
<dbReference type="RefSeq" id="WP_039497712.1">
    <property type="nucleotide sequence ID" value="NZ_CBCSDF010000006.1"/>
</dbReference>
<dbReference type="AlphaFoldDB" id="A0A8I2KNU6"/>
<evidence type="ECO:0000256" key="1">
    <source>
        <dbReference type="ARBA" id="ARBA00022741"/>
    </source>
</evidence>
<dbReference type="EMBL" id="WEIA01000001">
    <property type="protein sequence ID" value="NLR20363.1"/>
    <property type="molecule type" value="Genomic_DNA"/>
</dbReference>
<accession>A0A8I2KNU6</accession>
<dbReference type="Pfam" id="PF02626">
    <property type="entry name" value="CT_A_B"/>
    <property type="match status" value="1"/>
</dbReference>
<reference evidence="6 8" key="2">
    <citation type="submission" date="2023-10" db="EMBL/GenBank/DDBJ databases">
        <title>To unveil natural product biosynthetic capacity in Pseudoalteromonas.</title>
        <authorList>
            <person name="Wang J."/>
        </authorList>
    </citation>
    <scope>NUCLEOTIDE SEQUENCE [LARGE SCALE GENOMIC DNA]</scope>
    <source>
        <strain evidence="6 8">DSM 15914</strain>
    </source>
</reference>
<organism evidence="5 7">
    <name type="scientific">Pseudoalteromonas maricaloris</name>
    <dbReference type="NCBI Taxonomy" id="184924"/>
    <lineage>
        <taxon>Bacteria</taxon>
        <taxon>Pseudomonadati</taxon>
        <taxon>Pseudomonadota</taxon>
        <taxon>Gammaproteobacteria</taxon>
        <taxon>Alteromonadales</taxon>
        <taxon>Pseudoalteromonadaceae</taxon>
        <taxon>Pseudoalteromonas</taxon>
    </lineage>
</organism>
<dbReference type="Gene3D" id="2.40.100.10">
    <property type="entry name" value="Cyclophilin-like"/>
    <property type="match status" value="1"/>
</dbReference>
<keyword evidence="8" id="KW-1185">Reference proteome</keyword>
<keyword evidence="1" id="KW-0547">Nucleotide-binding</keyword>
<dbReference type="PANTHER" id="PTHR43309">
    <property type="entry name" value="5-OXOPROLINASE SUBUNIT C"/>
    <property type="match status" value="1"/>
</dbReference>
<evidence type="ECO:0000313" key="8">
    <source>
        <dbReference type="Proteomes" id="UP001304419"/>
    </source>
</evidence>
<dbReference type="SMART" id="SM00797">
    <property type="entry name" value="AHS2"/>
    <property type="match status" value="1"/>
</dbReference>
<dbReference type="PANTHER" id="PTHR43309:SF3">
    <property type="entry name" value="5-OXOPROLINASE SUBUNIT C"/>
    <property type="match status" value="1"/>
</dbReference>
<dbReference type="GO" id="GO:0016787">
    <property type="term" value="F:hydrolase activity"/>
    <property type="evidence" value="ECO:0007669"/>
    <property type="project" value="UniProtKB-KW"/>
</dbReference>
<dbReference type="GO" id="GO:0016740">
    <property type="term" value="F:transferase activity"/>
    <property type="evidence" value="ECO:0007669"/>
    <property type="project" value="UniProtKB-KW"/>
</dbReference>
<feature type="domain" description="Carboxyltransferase" evidence="4">
    <location>
        <begin position="23"/>
        <end position="296"/>
    </location>
</feature>
<keyword evidence="2" id="KW-0378">Hydrolase</keyword>
<dbReference type="GO" id="GO:0005524">
    <property type="term" value="F:ATP binding"/>
    <property type="evidence" value="ECO:0007669"/>
    <property type="project" value="UniProtKB-KW"/>
</dbReference>
<protein>
    <submittedName>
        <fullName evidence="5">Biotin-dependent carboxyltransferase family protein</fullName>
    </submittedName>
</protein>
<evidence type="ECO:0000256" key="2">
    <source>
        <dbReference type="ARBA" id="ARBA00022801"/>
    </source>
</evidence>